<comment type="subcellular location">
    <subcellularLocation>
        <location evidence="1 4">Nucleus</location>
    </subcellularLocation>
</comment>
<dbReference type="InterPro" id="IPR013083">
    <property type="entry name" value="Znf_RING/FYVE/PHD"/>
</dbReference>
<gene>
    <name evidence="6" type="ORF">LOD99_6915</name>
</gene>
<dbReference type="Proteomes" id="UP001165289">
    <property type="component" value="Unassembled WGS sequence"/>
</dbReference>
<proteinExistence type="inferred from homology"/>
<dbReference type="Gene3D" id="3.30.40.10">
    <property type="entry name" value="Zinc/RING finger domain, C3HC4 (zinc finger)"/>
    <property type="match status" value="1"/>
</dbReference>
<dbReference type="InterPro" id="IPR016818">
    <property type="entry name" value="NOSIP"/>
</dbReference>
<dbReference type="PIRSF" id="PIRSF023577">
    <property type="entry name" value="ENOS_interacting"/>
    <property type="match status" value="1"/>
</dbReference>
<dbReference type="AlphaFoldDB" id="A0AAV7JJQ5"/>
<evidence type="ECO:0000313" key="6">
    <source>
        <dbReference type="EMBL" id="KAI6649032.1"/>
    </source>
</evidence>
<accession>A0AAV7JJQ5</accession>
<organism evidence="6 7">
    <name type="scientific">Oopsacas minuta</name>
    <dbReference type="NCBI Taxonomy" id="111878"/>
    <lineage>
        <taxon>Eukaryota</taxon>
        <taxon>Metazoa</taxon>
        <taxon>Porifera</taxon>
        <taxon>Hexactinellida</taxon>
        <taxon>Hexasterophora</taxon>
        <taxon>Lyssacinosida</taxon>
        <taxon>Leucopsacidae</taxon>
        <taxon>Oopsacas</taxon>
    </lineage>
</organism>
<dbReference type="InterPro" id="IPR031790">
    <property type="entry name" value="Znf-NOSIP"/>
</dbReference>
<dbReference type="GO" id="GO:0005634">
    <property type="term" value="C:nucleus"/>
    <property type="evidence" value="ECO:0007669"/>
    <property type="project" value="UniProtKB-SubCell"/>
</dbReference>
<evidence type="ECO:0000256" key="1">
    <source>
        <dbReference type="ARBA" id="ARBA00004123"/>
    </source>
</evidence>
<evidence type="ECO:0000259" key="5">
    <source>
        <dbReference type="Pfam" id="PF15906"/>
    </source>
</evidence>
<protein>
    <submittedName>
        <fullName evidence="6">Nitric oxide synthase-interacting protein</fullName>
    </submittedName>
</protein>
<dbReference type="CDD" id="cd16662">
    <property type="entry name" value="RING-Ubox2_NOSIP"/>
    <property type="match status" value="1"/>
</dbReference>
<feature type="domain" description="Nitric oxide synthase-interacting protein zinc-finger" evidence="5">
    <location>
        <begin position="4"/>
        <end position="78"/>
    </location>
</feature>
<evidence type="ECO:0000256" key="3">
    <source>
        <dbReference type="ARBA" id="ARBA00023242"/>
    </source>
</evidence>
<dbReference type="SUPFAM" id="SSF57850">
    <property type="entry name" value="RING/U-box"/>
    <property type="match status" value="1"/>
</dbReference>
<evidence type="ECO:0000313" key="7">
    <source>
        <dbReference type="Proteomes" id="UP001165289"/>
    </source>
</evidence>
<reference evidence="6 7" key="1">
    <citation type="journal article" date="2023" name="BMC Biol.">
        <title>The compact genome of the sponge Oopsacas minuta (Hexactinellida) is lacking key metazoan core genes.</title>
        <authorList>
            <person name="Santini S."/>
            <person name="Schenkelaars Q."/>
            <person name="Jourda C."/>
            <person name="Duchesne M."/>
            <person name="Belahbib H."/>
            <person name="Rocher C."/>
            <person name="Selva M."/>
            <person name="Riesgo A."/>
            <person name="Vervoort M."/>
            <person name="Leys S.P."/>
            <person name="Kodjabachian L."/>
            <person name="Le Bivic A."/>
            <person name="Borchiellini C."/>
            <person name="Claverie J.M."/>
            <person name="Renard E."/>
        </authorList>
    </citation>
    <scope>NUCLEOTIDE SEQUENCE [LARGE SCALE GENOMIC DNA]</scope>
    <source>
        <strain evidence="6">SPO-2</strain>
    </source>
</reference>
<name>A0AAV7JJQ5_9METZ</name>
<sequence length="279" mass="30964">MSRHGKNCTAGAVYTYHERLKDSISGGYGLQKIRMSKDSMNKFNACCLTLQPCINPVITPNGFLYEREAILEYIFHQKKEYSKKLKVYQNRMKKISMQKALEEKNNSKSEILYFKRSEDSILPNSAPRTTCSKNYLSTGLKSFWIPTLTPDVVQDDISKPDKNIYCPMSGNPLSLRDLVKVSFKASSDEANTFVCSVTGDNLGNSVPCAVLRPTGDVVTLECVEKLIKSGIKETGEMTHPITGNVLEKNDIIKLRIGGMGFSGSGAELSSSKKSPSLMF</sequence>
<keyword evidence="7" id="KW-1185">Reference proteome</keyword>
<dbReference type="GO" id="GO:0061630">
    <property type="term" value="F:ubiquitin protein ligase activity"/>
    <property type="evidence" value="ECO:0007669"/>
    <property type="project" value="InterPro"/>
</dbReference>
<dbReference type="EMBL" id="JAKMXF010000323">
    <property type="protein sequence ID" value="KAI6649032.1"/>
    <property type="molecule type" value="Genomic_DNA"/>
</dbReference>
<dbReference type="CDD" id="cd16661">
    <property type="entry name" value="RING-Ubox1_NOSIP"/>
    <property type="match status" value="1"/>
</dbReference>
<comment type="similarity">
    <text evidence="2 4">Belongs to the NOSIP family.</text>
</comment>
<evidence type="ECO:0000256" key="4">
    <source>
        <dbReference type="PIRNR" id="PIRNR023577"/>
    </source>
</evidence>
<dbReference type="Pfam" id="PF15906">
    <property type="entry name" value="zf-NOSIP"/>
    <property type="match status" value="1"/>
</dbReference>
<keyword evidence="3 4" id="KW-0539">Nucleus</keyword>
<evidence type="ECO:0000256" key="2">
    <source>
        <dbReference type="ARBA" id="ARBA00008126"/>
    </source>
</evidence>
<comment type="caution">
    <text evidence="6">The sequence shown here is derived from an EMBL/GenBank/DDBJ whole genome shotgun (WGS) entry which is preliminary data.</text>
</comment>
<dbReference type="PANTHER" id="PTHR13063">
    <property type="entry name" value="ENOS INTERACTING PROTEIN"/>
    <property type="match status" value="1"/>
</dbReference>
<dbReference type="PANTHER" id="PTHR13063:SF10">
    <property type="entry name" value="NITRIC OXIDE SYNTHASE-INTERACTING PROTEIN"/>
    <property type="match status" value="1"/>
</dbReference>